<dbReference type="PANTHER" id="PTHR32444:SF226">
    <property type="entry name" value="BULB-TYPE LECTIN DOMAIN-CONTAINING PROTEIN"/>
    <property type="match status" value="1"/>
</dbReference>
<evidence type="ECO:0000313" key="6">
    <source>
        <dbReference type="EMBL" id="TXG69081.1"/>
    </source>
</evidence>
<dbReference type="InterPro" id="IPR001480">
    <property type="entry name" value="Bulb-type_lectin_dom"/>
</dbReference>
<feature type="transmembrane region" description="Helical" evidence="4">
    <location>
        <begin position="248"/>
        <end position="269"/>
    </location>
</feature>
<dbReference type="InterPro" id="IPR003609">
    <property type="entry name" value="Pan_app"/>
</dbReference>
<feature type="domain" description="Apple" evidence="5">
    <location>
        <begin position="160"/>
        <end position="243"/>
    </location>
</feature>
<sequence>MDSGNLVLHELYSGRSIKRMLWQSFDYPTDTLLPGMKLGINLQTGHQWFLRSWLTNDSPAEGSFTFGMDPNLTSMLIIKWLGEVQWTIGEFNWSVVSDYKFGYTSNELEKYYSYSVEDDVTSFPTLQIDQYGSLNGDNGFSMLCSKEGGYCGPYKNRTMCNRGSSYFEVKYGLMSSVDGTKFRESDNMTLYDCRLKCYHNCSCVAYAATNRENETGCEIWSRGTKFIKSHTDDSRNIYLEVQPKEIKWRIIAIVGALVVILLCSLSYVARRKYKKRLLQGQQLKDGDELLSAFGKFNLRFFSPKDLTNRYLGVWFDRPKDVMLTLYEEDYYEQVWVATGTAQSQTILDVLQ</sequence>
<evidence type="ECO:0000313" key="7">
    <source>
        <dbReference type="Proteomes" id="UP000323000"/>
    </source>
</evidence>
<keyword evidence="4" id="KW-0812">Transmembrane</keyword>
<dbReference type="SUPFAM" id="SSF51110">
    <property type="entry name" value="alpha-D-mannose-specific plant lectins"/>
    <property type="match status" value="1"/>
</dbReference>
<dbReference type="Pfam" id="PF01453">
    <property type="entry name" value="B_lectin"/>
    <property type="match status" value="1"/>
</dbReference>
<keyword evidence="2" id="KW-1015">Disulfide bond</keyword>
<organism evidence="6 7">
    <name type="scientific">Acer yangbiense</name>
    <dbReference type="NCBI Taxonomy" id="1000413"/>
    <lineage>
        <taxon>Eukaryota</taxon>
        <taxon>Viridiplantae</taxon>
        <taxon>Streptophyta</taxon>
        <taxon>Embryophyta</taxon>
        <taxon>Tracheophyta</taxon>
        <taxon>Spermatophyta</taxon>
        <taxon>Magnoliopsida</taxon>
        <taxon>eudicotyledons</taxon>
        <taxon>Gunneridae</taxon>
        <taxon>Pentapetalae</taxon>
        <taxon>rosids</taxon>
        <taxon>malvids</taxon>
        <taxon>Sapindales</taxon>
        <taxon>Sapindaceae</taxon>
        <taxon>Hippocastanoideae</taxon>
        <taxon>Acereae</taxon>
        <taxon>Acer</taxon>
    </lineage>
</organism>
<proteinExistence type="predicted"/>
<dbReference type="Pfam" id="PF08276">
    <property type="entry name" value="PAN_2"/>
    <property type="match status" value="1"/>
</dbReference>
<evidence type="ECO:0000256" key="1">
    <source>
        <dbReference type="ARBA" id="ARBA00022729"/>
    </source>
</evidence>
<dbReference type="PANTHER" id="PTHR32444">
    <property type="entry name" value="BULB-TYPE LECTIN DOMAIN-CONTAINING PROTEIN"/>
    <property type="match status" value="1"/>
</dbReference>
<evidence type="ECO:0000259" key="5">
    <source>
        <dbReference type="PROSITE" id="PS50948"/>
    </source>
</evidence>
<keyword evidence="1" id="KW-0732">Signal</keyword>
<dbReference type="EMBL" id="VAHF01000002">
    <property type="protein sequence ID" value="TXG69081.1"/>
    <property type="molecule type" value="Genomic_DNA"/>
</dbReference>
<dbReference type="InterPro" id="IPR036426">
    <property type="entry name" value="Bulb-type_lectin_dom_sf"/>
</dbReference>
<gene>
    <name evidence="6" type="ORF">EZV62_004016</name>
</gene>
<dbReference type="AlphaFoldDB" id="A0A5C7IIW1"/>
<name>A0A5C7IIW1_9ROSI</name>
<evidence type="ECO:0000256" key="2">
    <source>
        <dbReference type="ARBA" id="ARBA00023157"/>
    </source>
</evidence>
<dbReference type="OrthoDB" id="4062651at2759"/>
<keyword evidence="4" id="KW-0472">Membrane</keyword>
<keyword evidence="3" id="KW-0325">Glycoprotein</keyword>
<reference evidence="7" key="1">
    <citation type="journal article" date="2019" name="Gigascience">
        <title>De novo genome assembly of the endangered Acer yangbiense, a plant species with extremely small populations endemic to Yunnan Province, China.</title>
        <authorList>
            <person name="Yang J."/>
            <person name="Wariss H.M."/>
            <person name="Tao L."/>
            <person name="Zhang R."/>
            <person name="Yun Q."/>
            <person name="Hollingsworth P."/>
            <person name="Dao Z."/>
            <person name="Luo G."/>
            <person name="Guo H."/>
            <person name="Ma Y."/>
            <person name="Sun W."/>
        </authorList>
    </citation>
    <scope>NUCLEOTIDE SEQUENCE [LARGE SCALE GENOMIC DNA]</scope>
    <source>
        <strain evidence="7">cv. Malutang</strain>
    </source>
</reference>
<keyword evidence="7" id="KW-1185">Reference proteome</keyword>
<accession>A0A5C7IIW1</accession>
<keyword evidence="4" id="KW-1133">Transmembrane helix</keyword>
<dbReference type="Proteomes" id="UP000323000">
    <property type="component" value="Chromosome 2"/>
</dbReference>
<protein>
    <recommendedName>
        <fullName evidence="5">Apple domain-containing protein</fullName>
    </recommendedName>
</protein>
<evidence type="ECO:0000256" key="3">
    <source>
        <dbReference type="ARBA" id="ARBA00023180"/>
    </source>
</evidence>
<evidence type="ECO:0000256" key="4">
    <source>
        <dbReference type="SAM" id="Phobius"/>
    </source>
</evidence>
<comment type="caution">
    <text evidence="6">The sequence shown here is derived from an EMBL/GenBank/DDBJ whole genome shotgun (WGS) entry which is preliminary data.</text>
</comment>
<dbReference type="PROSITE" id="PS50948">
    <property type="entry name" value="PAN"/>
    <property type="match status" value="1"/>
</dbReference>